<name>A0A1Y2H0V6_9FUNG</name>
<dbReference type="GO" id="GO:0019005">
    <property type="term" value="C:SCF ubiquitin ligase complex"/>
    <property type="evidence" value="ECO:0007669"/>
    <property type="project" value="TreeGrafter"/>
</dbReference>
<reference evidence="1 2" key="1">
    <citation type="submission" date="2016-07" db="EMBL/GenBank/DDBJ databases">
        <title>Pervasive Adenine N6-methylation of Active Genes in Fungi.</title>
        <authorList>
            <consortium name="DOE Joint Genome Institute"/>
            <person name="Mondo S.J."/>
            <person name="Dannebaum R.O."/>
            <person name="Kuo R.C."/>
            <person name="Labutti K."/>
            <person name="Haridas S."/>
            <person name="Kuo A."/>
            <person name="Salamov A."/>
            <person name="Ahrendt S.R."/>
            <person name="Lipzen A."/>
            <person name="Sullivan W."/>
            <person name="Andreopoulos W.B."/>
            <person name="Clum A."/>
            <person name="Lindquist E."/>
            <person name="Daum C."/>
            <person name="Ramamoorthy G.K."/>
            <person name="Gryganskyi A."/>
            <person name="Culley D."/>
            <person name="Magnuson J.K."/>
            <person name="James T.Y."/>
            <person name="O'Malley M.A."/>
            <person name="Stajich J.E."/>
            <person name="Spatafora J.W."/>
            <person name="Visel A."/>
            <person name="Grigoriev I.V."/>
        </authorList>
    </citation>
    <scope>NUCLEOTIDE SEQUENCE [LARGE SCALE GENOMIC DNA]</scope>
    <source>
        <strain evidence="1 2">NRRL 3116</strain>
    </source>
</reference>
<dbReference type="GO" id="GO:0031146">
    <property type="term" value="P:SCF-dependent proteasomal ubiquitin-dependent protein catabolic process"/>
    <property type="evidence" value="ECO:0007669"/>
    <property type="project" value="TreeGrafter"/>
</dbReference>
<dbReference type="InterPro" id="IPR032675">
    <property type="entry name" value="LRR_dom_sf"/>
</dbReference>
<protein>
    <submittedName>
        <fullName evidence="1">Uncharacterized protein</fullName>
    </submittedName>
</protein>
<gene>
    <name evidence="1" type="ORF">BCR41DRAFT_383041</name>
</gene>
<dbReference type="AlphaFoldDB" id="A0A1Y2H0V6"/>
<accession>A0A1Y2H0V6</accession>
<dbReference type="OrthoDB" id="550575at2759"/>
<keyword evidence="2" id="KW-1185">Reference proteome</keyword>
<dbReference type="RefSeq" id="XP_021885841.1">
    <property type="nucleotide sequence ID" value="XM_022027408.1"/>
</dbReference>
<organism evidence="1 2">
    <name type="scientific">Lobosporangium transversale</name>
    <dbReference type="NCBI Taxonomy" id="64571"/>
    <lineage>
        <taxon>Eukaryota</taxon>
        <taxon>Fungi</taxon>
        <taxon>Fungi incertae sedis</taxon>
        <taxon>Mucoromycota</taxon>
        <taxon>Mortierellomycotina</taxon>
        <taxon>Mortierellomycetes</taxon>
        <taxon>Mortierellales</taxon>
        <taxon>Mortierellaceae</taxon>
        <taxon>Lobosporangium</taxon>
    </lineage>
</organism>
<dbReference type="Proteomes" id="UP000193648">
    <property type="component" value="Unassembled WGS sequence"/>
</dbReference>
<dbReference type="GeneID" id="33569251"/>
<evidence type="ECO:0000313" key="2">
    <source>
        <dbReference type="Proteomes" id="UP000193648"/>
    </source>
</evidence>
<proteinExistence type="predicted"/>
<dbReference type="STRING" id="64571.A0A1Y2H0V6"/>
<dbReference type="SUPFAM" id="SSF52047">
    <property type="entry name" value="RNI-like"/>
    <property type="match status" value="1"/>
</dbReference>
<dbReference type="EMBL" id="MCFF01000002">
    <property type="protein sequence ID" value="ORZ28156.1"/>
    <property type="molecule type" value="Genomic_DNA"/>
</dbReference>
<dbReference type="PANTHER" id="PTHR13318">
    <property type="entry name" value="PARTNER OF PAIRED, ISOFORM B-RELATED"/>
    <property type="match status" value="1"/>
</dbReference>
<dbReference type="Gene3D" id="3.80.10.10">
    <property type="entry name" value="Ribonuclease Inhibitor"/>
    <property type="match status" value="1"/>
</dbReference>
<sequence length="397" mass="44668">MTKQHPEILNAKSTAVLGSSADKSVSAVTMMTTGTVTTAPPLLNTLEADYLNLPLELWRLVFQFLSHSDILHGALVSPNLTLSQFCQSQIWSLITAEDWVFEGFHQGLTRNASRVRRITCSAKAQLDAIAAPWCRGITHLDIEQMRFLSSTVLERILEHNCESLQTLKVRLDRTTFQMVTEKIAKMRELKELYLQHWEGIYPEALEAILRSCPQIEVLSLGHNSLYPFKLENLNRESSSLKREQQEQTLIVPFRIRAMVLDGAVIFHDELVLNLASQCPDLRVLSMQGCFGIRLSTGFMMSLAQFCPKLERFNLTNQSITDDFFQTLFCTMPHLKEIKVSGSALSDDDVKVMIEHCGSTLDTLDIGLCPSLSSHSVLAILMGCPRLTHLDAHVLSYE</sequence>
<evidence type="ECO:0000313" key="1">
    <source>
        <dbReference type="EMBL" id="ORZ28156.1"/>
    </source>
</evidence>
<dbReference type="PANTHER" id="PTHR13318:SF190">
    <property type="entry name" value="PARTNER OF PAIRED, ISOFORM B"/>
    <property type="match status" value="1"/>
</dbReference>
<comment type="caution">
    <text evidence="1">The sequence shown here is derived from an EMBL/GenBank/DDBJ whole genome shotgun (WGS) entry which is preliminary data.</text>
</comment>
<dbReference type="InParanoid" id="A0A1Y2H0V6"/>